<gene>
    <name evidence="1" type="ORF">FRQ10_09990</name>
</gene>
<dbReference type="EMBL" id="AAJDDA010000058">
    <property type="protein sequence ID" value="ECK7611393.1"/>
    <property type="molecule type" value="Genomic_DNA"/>
</dbReference>
<sequence>MWISSKEFAEKYNLNRDTIIKSANRAHKKGKKFCLLKFNILYFKYSKGVGGHAGKTLQIWSKPLSKEEAQLVEQGFNIEDISNATITPKTTQEVLSKALNDDVLLKNSKALQVQNTNKTLTKPSENVEYNKSTKEFNAQENLLINNVNSLSLFAKASSKKQNLALQKAAVIKEWLHAKGKISTNDFINYINAKKIYEFKLTQNKLFSWQKEYLANGLDALIDKRENKKDDAIS</sequence>
<protein>
    <submittedName>
        <fullName evidence="1">Integrase</fullName>
    </submittedName>
</protein>
<feature type="non-terminal residue" evidence="1">
    <location>
        <position position="233"/>
    </location>
</feature>
<accession>A0A6C7NRM2</accession>
<name>A0A6C7NRM2_CAMJU</name>
<dbReference type="AlphaFoldDB" id="A0A6C7NRM2"/>
<reference evidence="1" key="1">
    <citation type="submission" date="2019-08" db="EMBL/GenBank/DDBJ databases">
        <authorList>
            <person name="Ashton P.M."/>
            <person name="Dallman T."/>
            <person name="Nair S."/>
            <person name="De Pinna E."/>
            <person name="Peters T."/>
            <person name="Grant K."/>
        </authorList>
    </citation>
    <scope>NUCLEOTIDE SEQUENCE</scope>
    <source>
        <strain evidence="1">765674</strain>
    </source>
</reference>
<comment type="caution">
    <text evidence="1">The sequence shown here is derived from an EMBL/GenBank/DDBJ whole genome shotgun (WGS) entry which is preliminary data.</text>
</comment>
<evidence type="ECO:0000313" key="1">
    <source>
        <dbReference type="EMBL" id="ECK7611393.1"/>
    </source>
</evidence>
<proteinExistence type="predicted"/>
<organism evidence="1">
    <name type="scientific">Campylobacter jejuni</name>
    <dbReference type="NCBI Taxonomy" id="197"/>
    <lineage>
        <taxon>Bacteria</taxon>
        <taxon>Pseudomonadati</taxon>
        <taxon>Campylobacterota</taxon>
        <taxon>Epsilonproteobacteria</taxon>
        <taxon>Campylobacterales</taxon>
        <taxon>Campylobacteraceae</taxon>
        <taxon>Campylobacter</taxon>
    </lineage>
</organism>